<dbReference type="EMBL" id="AQQX01000005">
    <property type="protein sequence ID" value="KGM48222.1"/>
    <property type="molecule type" value="Genomic_DNA"/>
</dbReference>
<protein>
    <recommendedName>
        <fullName evidence="4">Aspartate carbamoyltransferase catalytic subunit</fullName>
    </recommendedName>
</protein>
<accession>A0A0A0EG88</accession>
<feature type="transmembrane region" description="Helical" evidence="1">
    <location>
        <begin position="39"/>
        <end position="60"/>
    </location>
</feature>
<evidence type="ECO:0000313" key="2">
    <source>
        <dbReference type="EMBL" id="KGM48222.1"/>
    </source>
</evidence>
<keyword evidence="3" id="KW-1185">Reference proteome</keyword>
<reference evidence="2 3" key="1">
    <citation type="journal article" date="2015" name="Antonie Van Leeuwenhoek">
        <title>Pseudooceanicola atlanticus gen. nov. sp. nov., isolated from surface seawater of the Atlantic Ocean and reclassification of Oceanicola batsensis, Oceanicola marinus, Oceanicola nitratireducens, Oceanicola nanhaiensis, Oceanicola antarcticus and Oceanicola flagellatus, as Pseudooceanicola batsensis comb. nov., Pseudooceanicola marinus comb. nov., Pseudooceanicola nitratireducens comb. nov., Pseudooceanicola nanhaiensis comb. nov., Pseudooceanicola antarcticus comb. nov., and Pseudooceanicola flagellatus comb. nov.</title>
        <authorList>
            <person name="Lai Q."/>
            <person name="Li G."/>
            <person name="Liu X."/>
            <person name="Du Y."/>
            <person name="Sun F."/>
            <person name="Shao Z."/>
        </authorList>
    </citation>
    <scope>NUCLEOTIDE SEQUENCE [LARGE SCALE GENOMIC DNA]</scope>
    <source>
        <strain evidence="2 3">22II-s11g</strain>
    </source>
</reference>
<dbReference type="eggNOG" id="ENOG5032SUV">
    <property type="taxonomic scope" value="Bacteria"/>
</dbReference>
<dbReference type="AlphaFoldDB" id="A0A0A0EG88"/>
<keyword evidence="1" id="KW-0472">Membrane</keyword>
<gene>
    <name evidence="2" type="ORF">ATO9_14710</name>
</gene>
<dbReference type="OrthoDB" id="199424at2"/>
<evidence type="ECO:0000256" key="1">
    <source>
        <dbReference type="SAM" id="Phobius"/>
    </source>
</evidence>
<name>A0A0A0EG88_9RHOB</name>
<proteinExistence type="predicted"/>
<dbReference type="RefSeq" id="WP_043750429.1">
    <property type="nucleotide sequence ID" value="NZ_AQQX01000005.1"/>
</dbReference>
<keyword evidence="1" id="KW-0812">Transmembrane</keyword>
<evidence type="ECO:0008006" key="4">
    <source>
        <dbReference type="Google" id="ProtNLM"/>
    </source>
</evidence>
<dbReference type="STRING" id="1461694.ATO9_14710"/>
<comment type="caution">
    <text evidence="2">The sequence shown here is derived from an EMBL/GenBank/DDBJ whole genome shotgun (WGS) entry which is preliminary data.</text>
</comment>
<evidence type="ECO:0000313" key="3">
    <source>
        <dbReference type="Proteomes" id="UP000030004"/>
    </source>
</evidence>
<keyword evidence="1" id="KW-1133">Transmembrane helix</keyword>
<feature type="transmembrane region" description="Helical" evidence="1">
    <location>
        <begin position="66"/>
        <end position="89"/>
    </location>
</feature>
<dbReference type="Proteomes" id="UP000030004">
    <property type="component" value="Unassembled WGS sequence"/>
</dbReference>
<sequence length="192" mass="21675">MNKGFEHEVTGDDWGGILHPGERILWQGRPDGRIVFTRGTFALVGFGLAFSGFAAVWMSLASMAGGFFWAFGIPHFLVGLGVIWSGVFFPAWRRRHSWYTLTDRRAFIATDLPLKGRKLTSWPIRPGTPLEIDDREPGTVYFQSYRVTSKNGTRNVKVGFERIAEADKVYRLIRDVTARPDAETPPEEEQPA</sequence>
<organism evidence="2 3">
    <name type="scientific">Pseudooceanicola atlanticus</name>
    <dbReference type="NCBI Taxonomy" id="1461694"/>
    <lineage>
        <taxon>Bacteria</taxon>
        <taxon>Pseudomonadati</taxon>
        <taxon>Pseudomonadota</taxon>
        <taxon>Alphaproteobacteria</taxon>
        <taxon>Rhodobacterales</taxon>
        <taxon>Paracoccaceae</taxon>
        <taxon>Pseudooceanicola</taxon>
    </lineage>
</organism>